<evidence type="ECO:0000256" key="2">
    <source>
        <dbReference type="ARBA" id="ARBA00022692"/>
    </source>
</evidence>
<evidence type="ECO:0000313" key="9">
    <source>
        <dbReference type="Proteomes" id="UP000799640"/>
    </source>
</evidence>
<dbReference type="AlphaFoldDB" id="A0A6G1HID6"/>
<evidence type="ECO:0000256" key="4">
    <source>
        <dbReference type="ARBA" id="ARBA00023136"/>
    </source>
</evidence>
<keyword evidence="2 6" id="KW-0812">Transmembrane</keyword>
<proteinExistence type="inferred from homology"/>
<dbReference type="Proteomes" id="UP000799640">
    <property type="component" value="Unassembled WGS sequence"/>
</dbReference>
<feature type="transmembrane region" description="Helical" evidence="6">
    <location>
        <begin position="224"/>
        <end position="246"/>
    </location>
</feature>
<evidence type="ECO:0000256" key="5">
    <source>
        <dbReference type="ARBA" id="ARBA00038359"/>
    </source>
</evidence>
<evidence type="ECO:0000256" key="1">
    <source>
        <dbReference type="ARBA" id="ARBA00004141"/>
    </source>
</evidence>
<keyword evidence="3 6" id="KW-1133">Transmembrane helix</keyword>
<protein>
    <recommendedName>
        <fullName evidence="7">Rhodopsin domain-containing protein</fullName>
    </recommendedName>
</protein>
<dbReference type="InterPro" id="IPR049326">
    <property type="entry name" value="Rhodopsin_dom_fungi"/>
</dbReference>
<feature type="non-terminal residue" evidence="8">
    <location>
        <position position="288"/>
    </location>
</feature>
<keyword evidence="4 6" id="KW-0472">Membrane</keyword>
<organism evidence="8 9">
    <name type="scientific">Trichodelitschia bisporula</name>
    <dbReference type="NCBI Taxonomy" id="703511"/>
    <lineage>
        <taxon>Eukaryota</taxon>
        <taxon>Fungi</taxon>
        <taxon>Dikarya</taxon>
        <taxon>Ascomycota</taxon>
        <taxon>Pezizomycotina</taxon>
        <taxon>Dothideomycetes</taxon>
        <taxon>Dothideomycetes incertae sedis</taxon>
        <taxon>Phaeotrichales</taxon>
        <taxon>Phaeotrichaceae</taxon>
        <taxon>Trichodelitschia</taxon>
    </lineage>
</organism>
<feature type="domain" description="Rhodopsin" evidence="7">
    <location>
        <begin position="45"/>
        <end position="286"/>
    </location>
</feature>
<gene>
    <name evidence="8" type="ORF">EJ06DRAFT_463307</name>
</gene>
<feature type="transmembrane region" description="Helical" evidence="6">
    <location>
        <begin position="104"/>
        <end position="128"/>
    </location>
</feature>
<sequence>MRIPPADVIAKWPPSNYVDPVRRGPELFIASSIFLGLATLAVAGRIYARLVVQRWFGLDDVFILIAFVTTLGVSGVVFFATAHLDWDRHVWDVELDMIPPSLKAFFAVKIMWAISSSFIRLSLLAFYYRLLDHCQIHRFRWLLHAATTWHIALLLVYLFTTVLACLPIHAYWTFPAPAGSVCVSEASLMMIWGALNTFSELVVALLPLPVVLRLHLTPRQRFTVIALLSLGILVIGASCARLFFLWRAFASYDLTWWSNAHWICSEVEIDAALICACAPALRPVLASI</sequence>
<comment type="similarity">
    <text evidence="5">Belongs to the SAT4 family.</text>
</comment>
<evidence type="ECO:0000256" key="6">
    <source>
        <dbReference type="SAM" id="Phobius"/>
    </source>
</evidence>
<evidence type="ECO:0000256" key="3">
    <source>
        <dbReference type="ARBA" id="ARBA00022989"/>
    </source>
</evidence>
<dbReference type="PANTHER" id="PTHR33048">
    <property type="entry name" value="PTH11-LIKE INTEGRAL MEMBRANE PROTEIN (AFU_ORTHOLOGUE AFUA_5G11245)"/>
    <property type="match status" value="1"/>
</dbReference>
<dbReference type="OrthoDB" id="4525788at2759"/>
<dbReference type="GO" id="GO:0016020">
    <property type="term" value="C:membrane"/>
    <property type="evidence" value="ECO:0007669"/>
    <property type="project" value="UniProtKB-SubCell"/>
</dbReference>
<evidence type="ECO:0000313" key="8">
    <source>
        <dbReference type="EMBL" id="KAF2395770.1"/>
    </source>
</evidence>
<feature type="transmembrane region" description="Helical" evidence="6">
    <location>
        <begin position="149"/>
        <end position="170"/>
    </location>
</feature>
<evidence type="ECO:0000259" key="7">
    <source>
        <dbReference type="Pfam" id="PF20684"/>
    </source>
</evidence>
<dbReference type="PANTHER" id="PTHR33048:SF129">
    <property type="entry name" value="INTEGRAL MEMBRANE PROTEIN-RELATED"/>
    <property type="match status" value="1"/>
</dbReference>
<feature type="transmembrane region" description="Helical" evidence="6">
    <location>
        <begin position="60"/>
        <end position="84"/>
    </location>
</feature>
<comment type="subcellular location">
    <subcellularLocation>
        <location evidence="1">Membrane</location>
        <topology evidence="1">Multi-pass membrane protein</topology>
    </subcellularLocation>
</comment>
<accession>A0A6G1HID6</accession>
<dbReference type="EMBL" id="ML996711">
    <property type="protein sequence ID" value="KAF2395770.1"/>
    <property type="molecule type" value="Genomic_DNA"/>
</dbReference>
<dbReference type="Pfam" id="PF20684">
    <property type="entry name" value="Fung_rhodopsin"/>
    <property type="match status" value="1"/>
</dbReference>
<dbReference type="InterPro" id="IPR052337">
    <property type="entry name" value="SAT4-like"/>
</dbReference>
<reference evidence="8" key="1">
    <citation type="journal article" date="2020" name="Stud. Mycol.">
        <title>101 Dothideomycetes genomes: a test case for predicting lifestyles and emergence of pathogens.</title>
        <authorList>
            <person name="Haridas S."/>
            <person name="Albert R."/>
            <person name="Binder M."/>
            <person name="Bloem J."/>
            <person name="Labutti K."/>
            <person name="Salamov A."/>
            <person name="Andreopoulos B."/>
            <person name="Baker S."/>
            <person name="Barry K."/>
            <person name="Bills G."/>
            <person name="Bluhm B."/>
            <person name="Cannon C."/>
            <person name="Castanera R."/>
            <person name="Culley D."/>
            <person name="Daum C."/>
            <person name="Ezra D."/>
            <person name="Gonzalez J."/>
            <person name="Henrissat B."/>
            <person name="Kuo A."/>
            <person name="Liang C."/>
            <person name="Lipzen A."/>
            <person name="Lutzoni F."/>
            <person name="Magnuson J."/>
            <person name="Mondo S."/>
            <person name="Nolan M."/>
            <person name="Ohm R."/>
            <person name="Pangilinan J."/>
            <person name="Park H.-J."/>
            <person name="Ramirez L."/>
            <person name="Alfaro M."/>
            <person name="Sun H."/>
            <person name="Tritt A."/>
            <person name="Yoshinaga Y."/>
            <person name="Zwiers L.-H."/>
            <person name="Turgeon B."/>
            <person name="Goodwin S."/>
            <person name="Spatafora J."/>
            <person name="Crous P."/>
            <person name="Grigoriev I."/>
        </authorList>
    </citation>
    <scope>NUCLEOTIDE SEQUENCE</scope>
    <source>
        <strain evidence="8">CBS 262.69</strain>
    </source>
</reference>
<name>A0A6G1HID6_9PEZI</name>
<keyword evidence="9" id="KW-1185">Reference proteome</keyword>
<feature type="transmembrane region" description="Helical" evidence="6">
    <location>
        <begin position="190"/>
        <end position="212"/>
    </location>
</feature>
<feature type="transmembrane region" description="Helical" evidence="6">
    <location>
        <begin position="27"/>
        <end position="48"/>
    </location>
</feature>